<evidence type="ECO:0000313" key="3">
    <source>
        <dbReference type="EMBL" id="CAF3642759.1"/>
    </source>
</evidence>
<dbReference type="EMBL" id="CAJOBC010000958">
    <property type="protein sequence ID" value="CAF3642759.1"/>
    <property type="molecule type" value="Genomic_DNA"/>
</dbReference>
<dbReference type="AlphaFoldDB" id="A0A813WKK7"/>
<dbReference type="EMBL" id="CAJNOK010006980">
    <property type="protein sequence ID" value="CAF1020691.1"/>
    <property type="molecule type" value="Genomic_DNA"/>
</dbReference>
<dbReference type="Proteomes" id="UP000681722">
    <property type="component" value="Unassembled WGS sequence"/>
</dbReference>
<gene>
    <name evidence="1" type="ORF">GPM918_LOCUS6279</name>
    <name evidence="2" type="ORF">OVA965_LOCUS15490</name>
    <name evidence="3" type="ORF">SRO942_LOCUS6279</name>
    <name evidence="4" type="ORF">TMI583_LOCUS15501</name>
</gene>
<evidence type="ECO:0000313" key="2">
    <source>
        <dbReference type="EMBL" id="CAF1020691.1"/>
    </source>
</evidence>
<name>A0A813WKK7_9BILA</name>
<evidence type="ECO:0000313" key="4">
    <source>
        <dbReference type="EMBL" id="CAF3789402.1"/>
    </source>
</evidence>
<dbReference type="Proteomes" id="UP000682733">
    <property type="component" value="Unassembled WGS sequence"/>
</dbReference>
<proteinExistence type="predicted"/>
<keyword evidence="5" id="KW-1185">Reference proteome</keyword>
<evidence type="ECO:0000313" key="5">
    <source>
        <dbReference type="Proteomes" id="UP000663829"/>
    </source>
</evidence>
<dbReference type="EMBL" id="CAJNOQ010000958">
    <property type="protein sequence ID" value="CAF0854989.1"/>
    <property type="molecule type" value="Genomic_DNA"/>
</dbReference>
<reference evidence="1" key="1">
    <citation type="submission" date="2021-02" db="EMBL/GenBank/DDBJ databases">
        <authorList>
            <person name="Nowell W R."/>
        </authorList>
    </citation>
    <scope>NUCLEOTIDE SEQUENCE</scope>
</reference>
<organism evidence="1 5">
    <name type="scientific">Didymodactylos carnosus</name>
    <dbReference type="NCBI Taxonomy" id="1234261"/>
    <lineage>
        <taxon>Eukaryota</taxon>
        <taxon>Metazoa</taxon>
        <taxon>Spiralia</taxon>
        <taxon>Gnathifera</taxon>
        <taxon>Rotifera</taxon>
        <taxon>Eurotatoria</taxon>
        <taxon>Bdelloidea</taxon>
        <taxon>Philodinida</taxon>
        <taxon>Philodinidae</taxon>
        <taxon>Didymodactylos</taxon>
    </lineage>
</organism>
<dbReference type="OrthoDB" id="2499658at2759"/>
<sequence length="100" mass="11183">MGDNSQEIVTLEYDLPIVIIDDDSTVVNDESTTAPRGGNDNSNVNRDKTFNAKVEDYKNDLSLSMREKSMISYPYASTIIKALKHELAEKKVGIDCKFHA</sequence>
<protein>
    <submittedName>
        <fullName evidence="1">Uncharacterized protein</fullName>
    </submittedName>
</protein>
<dbReference type="Proteomes" id="UP000663829">
    <property type="component" value="Unassembled WGS sequence"/>
</dbReference>
<evidence type="ECO:0000313" key="1">
    <source>
        <dbReference type="EMBL" id="CAF0854989.1"/>
    </source>
</evidence>
<accession>A0A813WKK7</accession>
<dbReference type="Proteomes" id="UP000677228">
    <property type="component" value="Unassembled WGS sequence"/>
</dbReference>
<dbReference type="EMBL" id="CAJOBA010006991">
    <property type="protein sequence ID" value="CAF3789402.1"/>
    <property type="molecule type" value="Genomic_DNA"/>
</dbReference>
<comment type="caution">
    <text evidence="1">The sequence shown here is derived from an EMBL/GenBank/DDBJ whole genome shotgun (WGS) entry which is preliminary data.</text>
</comment>